<reference evidence="1" key="1">
    <citation type="submission" date="2022-08" db="EMBL/GenBank/DDBJ databases">
        <authorList>
            <person name="Kallberg Y."/>
            <person name="Tangrot J."/>
            <person name="Rosling A."/>
        </authorList>
    </citation>
    <scope>NUCLEOTIDE SEQUENCE</scope>
    <source>
        <strain evidence="1">Wild A</strain>
    </source>
</reference>
<evidence type="ECO:0000313" key="1">
    <source>
        <dbReference type="EMBL" id="CAI2169162.1"/>
    </source>
</evidence>
<comment type="caution">
    <text evidence="1">The sequence shown here is derived from an EMBL/GenBank/DDBJ whole genome shotgun (WGS) entry which is preliminary data.</text>
</comment>
<accession>A0A9W4SHX8</accession>
<name>A0A9W4SHX8_9GLOM</name>
<keyword evidence="2" id="KW-1185">Reference proteome</keyword>
<dbReference type="EMBL" id="CAMKVN010000555">
    <property type="protein sequence ID" value="CAI2169162.1"/>
    <property type="molecule type" value="Genomic_DNA"/>
</dbReference>
<dbReference type="AlphaFoldDB" id="A0A9W4SHX8"/>
<proteinExistence type="predicted"/>
<dbReference type="Proteomes" id="UP001153678">
    <property type="component" value="Unassembled WGS sequence"/>
</dbReference>
<organism evidence="1 2">
    <name type="scientific">Funneliformis geosporum</name>
    <dbReference type="NCBI Taxonomy" id="1117311"/>
    <lineage>
        <taxon>Eukaryota</taxon>
        <taxon>Fungi</taxon>
        <taxon>Fungi incertae sedis</taxon>
        <taxon>Mucoromycota</taxon>
        <taxon>Glomeromycotina</taxon>
        <taxon>Glomeromycetes</taxon>
        <taxon>Glomerales</taxon>
        <taxon>Glomeraceae</taxon>
        <taxon>Funneliformis</taxon>
    </lineage>
</organism>
<sequence length="65" mass="7965">MDDLRTNITYRMRHLNINELETHERIGYSPMGYLTAQYIWICIIGQQTTDLLLRDWLFCDYNEHR</sequence>
<gene>
    <name evidence="1" type="ORF">FWILDA_LOCUS3941</name>
</gene>
<protein>
    <submittedName>
        <fullName evidence="1">18689_t:CDS:1</fullName>
    </submittedName>
</protein>
<evidence type="ECO:0000313" key="2">
    <source>
        <dbReference type="Proteomes" id="UP001153678"/>
    </source>
</evidence>